<feature type="region of interest" description="Disordered" evidence="1">
    <location>
        <begin position="38"/>
        <end position="57"/>
    </location>
</feature>
<comment type="caution">
    <text evidence="2">The sequence shown here is derived from an EMBL/GenBank/DDBJ whole genome shotgun (WGS) entry which is preliminary data.</text>
</comment>
<proteinExistence type="predicted"/>
<evidence type="ECO:0000256" key="1">
    <source>
        <dbReference type="SAM" id="MobiDB-lite"/>
    </source>
</evidence>
<gene>
    <name evidence="2" type="ORF">Ciccas_010022</name>
</gene>
<dbReference type="EMBL" id="JBJKFK010002251">
    <property type="protein sequence ID" value="KAL3311397.1"/>
    <property type="molecule type" value="Genomic_DNA"/>
</dbReference>
<organism evidence="2 3">
    <name type="scientific">Cichlidogyrus casuarinus</name>
    <dbReference type="NCBI Taxonomy" id="1844966"/>
    <lineage>
        <taxon>Eukaryota</taxon>
        <taxon>Metazoa</taxon>
        <taxon>Spiralia</taxon>
        <taxon>Lophotrochozoa</taxon>
        <taxon>Platyhelminthes</taxon>
        <taxon>Monogenea</taxon>
        <taxon>Monopisthocotylea</taxon>
        <taxon>Dactylogyridea</taxon>
        <taxon>Ancyrocephalidae</taxon>
        <taxon>Cichlidogyrus</taxon>
    </lineage>
</organism>
<reference evidence="2 3" key="1">
    <citation type="submission" date="2024-11" db="EMBL/GenBank/DDBJ databases">
        <title>Adaptive evolution of stress response genes in parasites aligns with host niche diversity.</title>
        <authorList>
            <person name="Hahn C."/>
            <person name="Resl P."/>
        </authorList>
    </citation>
    <scope>NUCLEOTIDE SEQUENCE [LARGE SCALE GENOMIC DNA]</scope>
    <source>
        <strain evidence="2">EGGRZ-B1_66</strain>
        <tissue evidence="2">Body</tissue>
    </source>
</reference>
<feature type="compositionally biased region" description="Polar residues" evidence="1">
    <location>
        <begin position="38"/>
        <end position="53"/>
    </location>
</feature>
<name>A0ABD2PX85_9PLAT</name>
<dbReference type="Proteomes" id="UP001626550">
    <property type="component" value="Unassembled WGS sequence"/>
</dbReference>
<sequence length="94" mass="10292">MRRITETARAICLGDGQVLERGEANKEARQLMQLQTQTGAHIQRQTKAANSSGVPEGEKRKVDYSALLTCALSKPRRSAIYAQGCGLRCFLGLN</sequence>
<evidence type="ECO:0000313" key="3">
    <source>
        <dbReference type="Proteomes" id="UP001626550"/>
    </source>
</evidence>
<protein>
    <submittedName>
        <fullName evidence="2">Uncharacterized protein</fullName>
    </submittedName>
</protein>
<accession>A0ABD2PX85</accession>
<evidence type="ECO:0000313" key="2">
    <source>
        <dbReference type="EMBL" id="KAL3311397.1"/>
    </source>
</evidence>
<keyword evidence="3" id="KW-1185">Reference proteome</keyword>
<dbReference type="AlphaFoldDB" id="A0ABD2PX85"/>